<dbReference type="OrthoDB" id="5425448at2759"/>
<evidence type="ECO:0000313" key="2">
    <source>
        <dbReference type="EMBL" id="OTA08684.1"/>
    </source>
</evidence>
<feature type="compositionally biased region" description="Low complexity" evidence="1">
    <location>
        <begin position="184"/>
        <end position="193"/>
    </location>
</feature>
<keyword evidence="3" id="KW-1185">Reference proteome</keyword>
<feature type="compositionally biased region" description="Polar residues" evidence="1">
    <location>
        <begin position="450"/>
        <end position="465"/>
    </location>
</feature>
<evidence type="ECO:0000313" key="3">
    <source>
        <dbReference type="Proteomes" id="UP000219286"/>
    </source>
</evidence>
<feature type="compositionally biased region" description="Basic and acidic residues" evidence="1">
    <location>
        <begin position="425"/>
        <end position="434"/>
    </location>
</feature>
<dbReference type="AlphaFoldDB" id="A0A2H3ACN1"/>
<organism evidence="2 3">
    <name type="scientific">Trichoderma parareesei</name>
    <name type="common">Filamentous fungus</name>
    <dbReference type="NCBI Taxonomy" id="858221"/>
    <lineage>
        <taxon>Eukaryota</taxon>
        <taxon>Fungi</taxon>
        <taxon>Dikarya</taxon>
        <taxon>Ascomycota</taxon>
        <taxon>Pezizomycotina</taxon>
        <taxon>Sordariomycetes</taxon>
        <taxon>Hypocreomycetidae</taxon>
        <taxon>Hypocreales</taxon>
        <taxon>Hypocreaceae</taxon>
        <taxon>Trichoderma</taxon>
    </lineage>
</organism>
<gene>
    <name evidence="2" type="ORF">A9Z42_0003830</name>
</gene>
<feature type="compositionally biased region" description="Low complexity" evidence="1">
    <location>
        <begin position="402"/>
        <end position="418"/>
    </location>
</feature>
<feature type="region of interest" description="Disordered" evidence="1">
    <location>
        <begin position="401"/>
        <end position="503"/>
    </location>
</feature>
<proteinExistence type="predicted"/>
<feature type="region of interest" description="Disordered" evidence="1">
    <location>
        <begin position="183"/>
        <end position="210"/>
    </location>
</feature>
<feature type="region of interest" description="Disordered" evidence="1">
    <location>
        <begin position="268"/>
        <end position="294"/>
    </location>
</feature>
<protein>
    <submittedName>
        <fullName evidence="2">Uncharacterized protein</fullName>
    </submittedName>
</protein>
<name>A0A2H3ACN1_TRIPA</name>
<evidence type="ECO:0000256" key="1">
    <source>
        <dbReference type="SAM" id="MobiDB-lite"/>
    </source>
</evidence>
<dbReference type="EMBL" id="LFMI01000868">
    <property type="protein sequence ID" value="OTA08684.1"/>
    <property type="molecule type" value="Genomic_DNA"/>
</dbReference>
<comment type="caution">
    <text evidence="2">The sequence shown here is derived from an EMBL/GenBank/DDBJ whole genome shotgun (WGS) entry which is preliminary data.</text>
</comment>
<sequence length="890" mass="97993">MQLQHPRAEPQLPLESSYGQREVSVVIEMCLLNWTAQTSSMAMATMTDLHLPWHSHVQHTSQSLGYALGGCVPGGRVYMDKDHSEEERCNRVQKRCKKGASYRNAASHSQHLTSFTGGSDMLGLTTKDISYEGFEAAADGTFGSKRLTGSKSSNQAVRPNFAPSYKYSPHLINSLRNQQLALDSSFHSSSGSSPDWAREPSGAANDGVPGFSPLLQEYNLGHSHQPQHEFQAQMIAPYAAPQAQEHMSHDIELESQYSDNYSPLHQGLGLLSTSTSPQLHLPESPPSGSATGHYLSSSLPQAYGYYHVDTKGHSGHGSQDGAPTVVISRDGDVDTTLADSFLPNSANHAQGGSFITDQFLFPYHDIVQPGPGGMAATGSATFTLPADVQSSSSVEAARGYYTSSETASTTATFPPSTSRGRSKRKDNANGKGKGESLQVTRTRRRRRVSESYSTPFGSPASQSLDRSPAHGSFGRRNSHERGMNGETTEVVKGVKPRGKRVGPLREGNRELATKRRNDRTVCIGCKMAKVMCAGRENGGVCERCASSHSNAPKPFVCAPASFFELVQQGSTALLALHVIYPVNHSTGLRQPMSLPAEIHIRDMLRFIEGLQRTHERIRVYAGSTMLYELDLRACWTYVNSTCSPYSHPFQQFIDGLKVQKQDGWRACIRDGQGRPMNGNLCDALLALDDMAPWVRYTLVSKDPGTRFVAPNGGKETFLTPGEPYHRQVIIVAAQLSRIIGRKLELQFYDHLKKVLGNPNICRELVLDVGGTLLSLRRRLGQWEETCAAASVCVTPEPGLGALEDVTGSSAPVNRVSRIKNLCQVLYVYFCYMRRRLPPDEQEGMRTMRVWYPDRTQAVEETFPQYESIEGFEDWLQFKERPMADANMGLD</sequence>
<accession>A0A2H3ACN1</accession>
<reference evidence="2 3" key="1">
    <citation type="journal article" date="2015" name="Genome Announc.">
        <title>Genome sequence and annotation of Trichoderma parareesei, the ancestor of the cellulase producer Trichoderma reesei.</title>
        <authorList>
            <person name="Yang D."/>
            <person name="Pomraning K."/>
            <person name="Kopchinskiy A."/>
            <person name="Karimi Aghcheh R."/>
            <person name="Atanasova L."/>
            <person name="Chenthamara K."/>
            <person name="Baker S.E."/>
            <person name="Zhang R."/>
            <person name="Shen Q."/>
            <person name="Freitag M."/>
            <person name="Kubicek C.P."/>
            <person name="Druzhinina I.S."/>
        </authorList>
    </citation>
    <scope>NUCLEOTIDE SEQUENCE [LARGE SCALE GENOMIC DNA]</scope>
    <source>
        <strain evidence="2 3">CBS 125925</strain>
    </source>
</reference>
<dbReference type="Proteomes" id="UP000219286">
    <property type="component" value="Unassembled WGS sequence"/>
</dbReference>